<feature type="transmembrane region" description="Helical" evidence="12">
    <location>
        <begin position="610"/>
        <end position="629"/>
    </location>
</feature>
<feature type="transmembrane region" description="Helical" evidence="12">
    <location>
        <begin position="451"/>
        <end position="470"/>
    </location>
</feature>
<feature type="transmembrane region" description="Helical" evidence="12">
    <location>
        <begin position="547"/>
        <end position="567"/>
    </location>
</feature>
<comment type="caution">
    <text evidence="15">The sequence shown here is derived from an EMBL/GenBank/DDBJ whole genome shotgun (WGS) entry which is preliminary data.</text>
</comment>
<evidence type="ECO:0000256" key="5">
    <source>
        <dbReference type="ARBA" id="ARBA00022448"/>
    </source>
</evidence>
<evidence type="ECO:0000259" key="13">
    <source>
        <dbReference type="Pfam" id="PF03177"/>
    </source>
</evidence>
<feature type="compositionally biased region" description="Basic residues" evidence="11">
    <location>
        <begin position="207"/>
        <end position="219"/>
    </location>
</feature>
<sequence>MKYTILLALCVAGTMAAVPADVAKLFGLTPHELNNICDLGPCVNNACPATARGRYWCCPYGGMCCRDIPMATDKPGCADMKNLMTGDSDCEAKKSLCKDPNYVDLMKEQSPLLEADPDIGKRRPRAWHGQPRNALGNRWAQLVVDNAVQNAPEEELKEPAEIREDEQQKQATVDPKDDEDRMEDDPADEENPEAFEEMARIEEEGHRKRGNLPRARALRSRKDGSPLLEADPEIGKRRPRVWRGQPRNALGNRWVAKEKVVDDDEDDDEDMNQGAVEDDPANEEKNEMVKFEANDNYPLLFEDQRSVLSQPNSDDEDWGSISDSDVYRSRTHSIRARLSAGSDDEGPRMTKLAYRRKRGGDWKKVGAAEIKKEAAADEDELEVNVKEELSGAAGHVITTTYDVKWTVMHFEHLPSWLQDNEFLRHGHRPPLPSFAECFKSIWSLHTETGNIWTHLLGCVAFFLLAVWFLTRPENHIQLQEKVVFSFFFVGAILCLGLSFAFHTLSCHSVGVVKIFCKLDYMGISLLIIGSFIPWIYYGFYCRREPQIAYIALVCILGAAAITVSMWNKFSEGRFRQLRAGVFVAMGCSGVVPTVHYIITDGVPSLFNENSFHWLLLMAALYLIGAGLYATRTPERFFPGKCDIWFQSHQLFHTCVVIAAFVHYYGIYEMALARLNQKCPAELDATDANPFIHPELDDLAYFDQIQNTVVKLALARPKPGVFQGHINYMLIVATVVDISLFAVSSNGHEVCVTPDAIYKVDLENSIVNDIVATDNGRIFFVADDALFELEYTDSAWFGKNCKKINRSTNLLQSFIPFLQPVAEEILQVCIDRSRNILYTLSVKGSINVYDLGINEKTCTRVATMAAEHIKHVASQLTKGQHDPSLFSPIISISVIPAEGSHYLHLGTEATEIDRLWKTVGDINSLVLLLSLLSSEKPIDQAQQDKVMRLFHSQKDQPEMVDYDQGVSRVWNEANDSFRDWTNRMPSPLRSSTPFVDKRISNNSFNGMSPGGQDYSFVQGSSTQQFRASKRHDALYAYFARLVVPLWNQPLVQKVEDALFPLVSATTLNWMSHQLRLFRMAINDNNLIAQPTPAVDHNNMNAKFQAEAFAREHASLVSLAELVDRTLEALALWAEAVSHELPAVSASLDAQAITQLSGRRLSDLVTNDTHLNQYIIRGLIRFFLNDEAGAGILSERLRNVCPTLYSKEDALLTNAVELLDRARRSGPSPQTRKLVDQAVEYMKQSISKVPLPSVAIELMELKAYDSLVELAIRRAECDDTSKLAVEAFRNNIARTEVNKKMADAVNRREDAYRIITRALEEVGGTADTVTARDQIKQAVLASDDELAHATLFRPIRGTSRVLSHEMARGGSYKYIDLLWKYFEKTGSYDKAATLLRRLAEDNTFPDITLEQRIAHLSHAIICAASASDPKIRQGIQELRDKLDVANVQLSAKQVLARVNTPEYRKIAAELDRQLFLLQDICERYIQPYGLHRVMLAAFSCANHYKEDDIQALWIEILEQGRCF</sequence>
<dbReference type="GO" id="GO:0006606">
    <property type="term" value="P:protein import into nucleus"/>
    <property type="evidence" value="ECO:0007669"/>
    <property type="project" value="TreeGrafter"/>
</dbReference>
<feature type="transmembrane region" description="Helical" evidence="12">
    <location>
        <begin position="521"/>
        <end position="540"/>
    </location>
</feature>
<feature type="binding site" evidence="10">
    <location>
        <position position="648"/>
    </location>
    <ligand>
        <name>Zn(2+)</name>
        <dbReference type="ChEBI" id="CHEBI:29105"/>
    </ligand>
</feature>
<feature type="compositionally biased region" description="Acidic residues" evidence="11">
    <location>
        <begin position="261"/>
        <end position="281"/>
    </location>
</feature>
<dbReference type="InterPro" id="IPR007187">
    <property type="entry name" value="Nucleoporin_Nup133/Nup155_C"/>
</dbReference>
<dbReference type="GO" id="GO:0036228">
    <property type="term" value="P:protein localization to nuclear inner membrane"/>
    <property type="evidence" value="ECO:0007669"/>
    <property type="project" value="TreeGrafter"/>
</dbReference>
<evidence type="ECO:0000256" key="3">
    <source>
        <dbReference type="ARBA" id="ARBA00007018"/>
    </source>
</evidence>
<comment type="similarity">
    <text evidence="4">Belongs to the non-repetitive/WGA-negative nucleoporin family.</text>
</comment>
<protein>
    <submittedName>
        <fullName evidence="15">Uncharacterized protein</fullName>
    </submittedName>
</protein>
<dbReference type="GO" id="GO:0046872">
    <property type="term" value="F:metal ion binding"/>
    <property type="evidence" value="ECO:0007669"/>
    <property type="project" value="UniProtKB-KW"/>
</dbReference>
<feature type="transmembrane region" description="Helical" evidence="12">
    <location>
        <begin position="482"/>
        <end position="501"/>
    </location>
</feature>
<evidence type="ECO:0000256" key="11">
    <source>
        <dbReference type="SAM" id="MobiDB-lite"/>
    </source>
</evidence>
<evidence type="ECO:0000256" key="10">
    <source>
        <dbReference type="PIRSR" id="PIRSR604254-1"/>
    </source>
</evidence>
<dbReference type="Pfam" id="PF03006">
    <property type="entry name" value="HlyIII"/>
    <property type="match status" value="1"/>
</dbReference>
<keyword evidence="7 12" id="KW-1133">Transmembrane helix</keyword>
<evidence type="ECO:0000256" key="7">
    <source>
        <dbReference type="ARBA" id="ARBA00022989"/>
    </source>
</evidence>
<feature type="transmembrane region" description="Helical" evidence="12">
    <location>
        <begin position="725"/>
        <end position="743"/>
    </location>
</feature>
<keyword evidence="16" id="KW-1185">Reference proteome</keyword>
<dbReference type="Pfam" id="PF08801">
    <property type="entry name" value="Nucleoporin_N"/>
    <property type="match status" value="1"/>
</dbReference>
<reference evidence="15" key="1">
    <citation type="submission" date="2023-06" db="EMBL/GenBank/DDBJ databases">
        <authorList>
            <person name="Delattre M."/>
        </authorList>
    </citation>
    <scope>NUCLEOTIDE SEQUENCE</scope>
    <source>
        <strain evidence="15">AF72</strain>
    </source>
</reference>
<dbReference type="Gene3D" id="1.25.40.440">
    <property type="entry name" value="Nucleoporin, helical domain, central subdomain"/>
    <property type="match status" value="1"/>
</dbReference>
<keyword evidence="9" id="KW-0539">Nucleus</keyword>
<proteinExistence type="inferred from homology"/>
<keyword evidence="10" id="KW-0479">Metal-binding</keyword>
<dbReference type="PANTHER" id="PTHR10350:SF6">
    <property type="entry name" value="NUCLEAR PORE COMPLEX PROTEIN NUP155"/>
    <property type="match status" value="1"/>
</dbReference>
<feature type="binding site" evidence="10">
    <location>
        <position position="502"/>
    </location>
    <ligand>
        <name>Zn(2+)</name>
        <dbReference type="ChEBI" id="CHEBI:29105"/>
    </ligand>
</feature>
<dbReference type="Gene3D" id="1.20.58.1780">
    <property type="match status" value="1"/>
</dbReference>
<dbReference type="GO" id="GO:0006405">
    <property type="term" value="P:RNA export from nucleus"/>
    <property type="evidence" value="ECO:0007669"/>
    <property type="project" value="TreeGrafter"/>
</dbReference>
<keyword evidence="6 12" id="KW-0812">Transmembrane</keyword>
<comment type="similarity">
    <text evidence="3">Belongs to the ADIPOR family.</text>
</comment>
<dbReference type="Gene3D" id="1.25.40.450">
    <property type="entry name" value="Nucleoporin, helical domain, N-terminal subdomain"/>
    <property type="match status" value="1"/>
</dbReference>
<dbReference type="GO" id="GO:0044611">
    <property type="term" value="C:nuclear pore inner ring"/>
    <property type="evidence" value="ECO:0007669"/>
    <property type="project" value="TreeGrafter"/>
</dbReference>
<feature type="transmembrane region" description="Helical" evidence="12">
    <location>
        <begin position="579"/>
        <end position="598"/>
    </location>
</feature>
<feature type="non-terminal residue" evidence="15">
    <location>
        <position position="1"/>
    </location>
</feature>
<evidence type="ECO:0000256" key="6">
    <source>
        <dbReference type="ARBA" id="ARBA00022692"/>
    </source>
</evidence>
<dbReference type="GO" id="GO:0017056">
    <property type="term" value="F:structural constituent of nuclear pore"/>
    <property type="evidence" value="ECO:0007669"/>
    <property type="project" value="InterPro"/>
</dbReference>
<organism evidence="15 16">
    <name type="scientific">Mesorhabditis spiculigera</name>
    <dbReference type="NCBI Taxonomy" id="96644"/>
    <lineage>
        <taxon>Eukaryota</taxon>
        <taxon>Metazoa</taxon>
        <taxon>Ecdysozoa</taxon>
        <taxon>Nematoda</taxon>
        <taxon>Chromadorea</taxon>
        <taxon>Rhabditida</taxon>
        <taxon>Rhabditina</taxon>
        <taxon>Rhabditomorpha</taxon>
        <taxon>Rhabditoidea</taxon>
        <taxon>Rhabditidae</taxon>
        <taxon>Mesorhabditinae</taxon>
        <taxon>Mesorhabditis</taxon>
    </lineage>
</organism>
<comment type="subcellular location">
    <subcellularLocation>
        <location evidence="2">Membrane</location>
        <topology evidence="2">Multi-pass membrane protein</topology>
    </subcellularLocation>
    <subcellularLocation>
        <location evidence="1">Nucleus</location>
    </subcellularLocation>
</comment>
<evidence type="ECO:0000256" key="12">
    <source>
        <dbReference type="SAM" id="Phobius"/>
    </source>
</evidence>
<dbReference type="GO" id="GO:0000972">
    <property type="term" value="P:transcription-dependent tethering of RNA polymerase II gene DNA at nuclear periphery"/>
    <property type="evidence" value="ECO:0007669"/>
    <property type="project" value="TreeGrafter"/>
</dbReference>
<evidence type="ECO:0000256" key="4">
    <source>
        <dbReference type="ARBA" id="ARBA00007373"/>
    </source>
</evidence>
<dbReference type="InterPro" id="IPR042533">
    <property type="entry name" value="Nucleoporin_Nup155_C_1"/>
</dbReference>
<dbReference type="InterPro" id="IPR004254">
    <property type="entry name" value="AdipoR/HlyIII-related"/>
</dbReference>
<dbReference type="EMBL" id="CATQJA010002659">
    <property type="protein sequence ID" value="CAJ0580325.1"/>
    <property type="molecule type" value="Genomic_DNA"/>
</dbReference>
<gene>
    <name evidence="15" type="ORF">MSPICULIGERA_LOCUS18523</name>
</gene>
<feature type="compositionally biased region" description="Acidic residues" evidence="11">
    <location>
        <begin position="180"/>
        <end position="196"/>
    </location>
</feature>
<keyword evidence="10" id="KW-0862">Zinc</keyword>
<evidence type="ECO:0000256" key="8">
    <source>
        <dbReference type="ARBA" id="ARBA00023136"/>
    </source>
</evidence>
<dbReference type="Pfam" id="PF03177">
    <property type="entry name" value="Nucleoporin_C"/>
    <property type="match status" value="1"/>
</dbReference>
<evidence type="ECO:0000259" key="14">
    <source>
        <dbReference type="Pfam" id="PF08801"/>
    </source>
</evidence>
<evidence type="ECO:0000313" key="15">
    <source>
        <dbReference type="EMBL" id="CAJ0580325.1"/>
    </source>
</evidence>
<dbReference type="InterPro" id="IPR042537">
    <property type="entry name" value="Nucleoporin_Nup155_C_2"/>
</dbReference>
<feature type="region of interest" description="Disordered" evidence="11">
    <location>
        <begin position="113"/>
        <end position="132"/>
    </location>
</feature>
<dbReference type="InterPro" id="IPR004870">
    <property type="entry name" value="Nucleoporin_Nup155"/>
</dbReference>
<feature type="compositionally biased region" description="Basic and acidic residues" evidence="11">
    <location>
        <begin position="157"/>
        <end position="179"/>
    </location>
</feature>
<feature type="transmembrane region" description="Helical" evidence="12">
    <location>
        <begin position="649"/>
        <end position="667"/>
    </location>
</feature>
<accession>A0AA36GCF6</accession>
<evidence type="ECO:0000256" key="9">
    <source>
        <dbReference type="ARBA" id="ARBA00023242"/>
    </source>
</evidence>
<dbReference type="InterPro" id="IPR014908">
    <property type="entry name" value="Nucleoporin_Nup133/Nup155_N"/>
</dbReference>
<dbReference type="GO" id="GO:0016020">
    <property type="term" value="C:membrane"/>
    <property type="evidence" value="ECO:0007669"/>
    <property type="project" value="UniProtKB-SubCell"/>
</dbReference>
<feature type="binding site" evidence="10">
    <location>
        <position position="652"/>
    </location>
    <ligand>
        <name>Zn(2+)</name>
        <dbReference type="ChEBI" id="CHEBI:29105"/>
    </ligand>
</feature>
<evidence type="ECO:0000256" key="2">
    <source>
        <dbReference type="ARBA" id="ARBA00004141"/>
    </source>
</evidence>
<evidence type="ECO:0000256" key="1">
    <source>
        <dbReference type="ARBA" id="ARBA00004123"/>
    </source>
</evidence>
<feature type="region of interest" description="Disordered" evidence="11">
    <location>
        <begin position="152"/>
        <end position="283"/>
    </location>
</feature>
<feature type="compositionally biased region" description="Basic and acidic residues" evidence="11">
    <location>
        <begin position="197"/>
        <end position="206"/>
    </location>
</feature>
<evidence type="ECO:0000313" key="16">
    <source>
        <dbReference type="Proteomes" id="UP001177023"/>
    </source>
</evidence>
<dbReference type="Gene3D" id="1.20.120.1050">
    <property type="match status" value="1"/>
</dbReference>
<feature type="domain" description="Nucleoporin Nup133/Nup155-like C-terminal" evidence="13">
    <location>
        <begin position="1027"/>
        <end position="1517"/>
    </location>
</feature>
<feature type="domain" description="Nucleoporin Nup133/Nup155-like N-terminal" evidence="14">
    <location>
        <begin position="696"/>
        <end position="906"/>
    </location>
</feature>
<name>A0AA36GCF6_9BILA</name>
<keyword evidence="8 12" id="KW-0472">Membrane</keyword>
<keyword evidence="5" id="KW-0813">Transport</keyword>
<dbReference type="Proteomes" id="UP001177023">
    <property type="component" value="Unassembled WGS sequence"/>
</dbReference>
<dbReference type="PANTHER" id="PTHR10350">
    <property type="entry name" value="NUCLEAR PORE COMPLEX PROTEIN NUP155"/>
    <property type="match status" value="1"/>
</dbReference>